<evidence type="ECO:0000313" key="2">
    <source>
        <dbReference type="Proteomes" id="UP000597853"/>
    </source>
</evidence>
<dbReference type="Proteomes" id="UP000597853">
    <property type="component" value="Unassembled WGS sequence"/>
</dbReference>
<evidence type="ECO:0008006" key="3">
    <source>
        <dbReference type="Google" id="ProtNLM"/>
    </source>
</evidence>
<proteinExistence type="predicted"/>
<keyword evidence="2" id="KW-1185">Reference proteome</keyword>
<evidence type="ECO:0000313" key="1">
    <source>
        <dbReference type="EMBL" id="GGS75893.1"/>
    </source>
</evidence>
<comment type="caution">
    <text evidence="1">The sequence shown here is derived from an EMBL/GenBank/DDBJ whole genome shotgun (WGS) entry which is preliminary data.</text>
</comment>
<accession>A0ABQ2TNC9</accession>
<sequence length="59" mass="6174">MPDAEGIPLRGVTAAGESLEQIGLMIPTGTTIRERCQAVANHCREVARLITRRTGGGAA</sequence>
<protein>
    <recommendedName>
        <fullName evidence="3">IclR-ED domain-containing protein</fullName>
    </recommendedName>
</protein>
<reference evidence="2" key="1">
    <citation type="journal article" date="2019" name="Int. J. Syst. Evol. Microbiol.">
        <title>The Global Catalogue of Microorganisms (GCM) 10K type strain sequencing project: providing services to taxonomists for standard genome sequencing and annotation.</title>
        <authorList>
            <consortium name="The Broad Institute Genomics Platform"/>
            <consortium name="The Broad Institute Genome Sequencing Center for Infectious Disease"/>
            <person name="Wu L."/>
            <person name="Ma J."/>
        </authorList>
    </citation>
    <scope>NUCLEOTIDE SEQUENCE [LARGE SCALE GENOMIC DNA]</scope>
    <source>
        <strain evidence="2">JCM 4416</strain>
    </source>
</reference>
<dbReference type="EMBL" id="BMTX01000035">
    <property type="protein sequence ID" value="GGS75893.1"/>
    <property type="molecule type" value="Genomic_DNA"/>
</dbReference>
<organism evidence="1 2">
    <name type="scientific">Streptomyces pseudogriseolus</name>
    <name type="common">Streptomyces gancidicus</name>
    <name type="synonym">Streptomyces rubiginosus</name>
    <dbReference type="NCBI Taxonomy" id="36817"/>
    <lineage>
        <taxon>Bacteria</taxon>
        <taxon>Bacillati</taxon>
        <taxon>Actinomycetota</taxon>
        <taxon>Actinomycetes</taxon>
        <taxon>Kitasatosporales</taxon>
        <taxon>Streptomycetaceae</taxon>
        <taxon>Streptomyces</taxon>
        <taxon>Streptomyces pseudogriseolus group</taxon>
    </lineage>
</organism>
<gene>
    <name evidence="1" type="ORF">GCM10010285_62990</name>
</gene>
<name>A0ABQ2TNC9_STREZ</name>